<dbReference type="Ensembl" id="ENSSMRT00000029089.1">
    <property type="protein sequence ID" value="ENSSMRP00000024843.1"/>
    <property type="gene ID" value="ENSSMRG00000019205.1"/>
</dbReference>
<dbReference type="Proteomes" id="UP000694421">
    <property type="component" value="Unplaced"/>
</dbReference>
<reference evidence="10" key="1">
    <citation type="submission" date="2025-08" db="UniProtKB">
        <authorList>
            <consortium name="Ensembl"/>
        </authorList>
    </citation>
    <scope>IDENTIFICATION</scope>
</reference>
<keyword evidence="11" id="KW-1185">Reference proteome</keyword>
<comment type="subcellular location">
    <subcellularLocation>
        <location evidence="1">Membrane</location>
        <topology evidence="1">Multi-pass membrane protein</topology>
    </subcellularLocation>
</comment>
<comment type="function">
    <text evidence="5">May play a role in cell differentiation in the intestinal epithelium.</text>
</comment>
<evidence type="ECO:0000256" key="3">
    <source>
        <dbReference type="ARBA" id="ARBA00022989"/>
    </source>
</evidence>
<dbReference type="GO" id="GO:0016020">
    <property type="term" value="C:membrane"/>
    <property type="evidence" value="ECO:0007669"/>
    <property type="project" value="UniProtKB-SubCell"/>
</dbReference>
<name>A0A8D0E1E0_SALMN</name>
<feature type="transmembrane region" description="Helical" evidence="8">
    <location>
        <begin position="81"/>
        <end position="101"/>
    </location>
</feature>
<dbReference type="PROSITE" id="PS51225">
    <property type="entry name" value="MARVEL"/>
    <property type="match status" value="1"/>
</dbReference>
<dbReference type="PANTHER" id="PTHR22776:SF4">
    <property type="entry name" value="PROTEOLIPID PROTEIN 2"/>
    <property type="match status" value="1"/>
</dbReference>
<keyword evidence="3 8" id="KW-1133">Transmembrane helix</keyword>
<protein>
    <recommendedName>
        <fullName evidence="6">Proteolipid protein 2</fullName>
    </recommendedName>
</protein>
<proteinExistence type="predicted"/>
<evidence type="ECO:0000256" key="1">
    <source>
        <dbReference type="ARBA" id="ARBA00004141"/>
    </source>
</evidence>
<keyword evidence="4 7" id="KW-0472">Membrane</keyword>
<organism evidence="10 11">
    <name type="scientific">Salvator merianae</name>
    <name type="common">Argentine black and white tegu</name>
    <name type="synonym">Tupinambis merianae</name>
    <dbReference type="NCBI Taxonomy" id="96440"/>
    <lineage>
        <taxon>Eukaryota</taxon>
        <taxon>Metazoa</taxon>
        <taxon>Chordata</taxon>
        <taxon>Craniata</taxon>
        <taxon>Vertebrata</taxon>
        <taxon>Euteleostomi</taxon>
        <taxon>Lepidosauria</taxon>
        <taxon>Squamata</taxon>
        <taxon>Bifurcata</taxon>
        <taxon>Unidentata</taxon>
        <taxon>Episquamata</taxon>
        <taxon>Laterata</taxon>
        <taxon>Teiioidea</taxon>
        <taxon>Teiidae</taxon>
        <taxon>Salvator</taxon>
    </lineage>
</organism>
<evidence type="ECO:0000313" key="11">
    <source>
        <dbReference type="Proteomes" id="UP000694421"/>
    </source>
</evidence>
<reference evidence="10" key="2">
    <citation type="submission" date="2025-09" db="UniProtKB">
        <authorList>
            <consortium name="Ensembl"/>
        </authorList>
    </citation>
    <scope>IDENTIFICATION</scope>
</reference>
<feature type="domain" description="MARVEL" evidence="9">
    <location>
        <begin position="15"/>
        <end position="134"/>
    </location>
</feature>
<dbReference type="Pfam" id="PF01284">
    <property type="entry name" value="MARVEL"/>
    <property type="match status" value="1"/>
</dbReference>
<dbReference type="InterPro" id="IPR050578">
    <property type="entry name" value="MARVEL-CKLF_proteins"/>
</dbReference>
<evidence type="ECO:0000256" key="8">
    <source>
        <dbReference type="SAM" id="Phobius"/>
    </source>
</evidence>
<dbReference type="InterPro" id="IPR008253">
    <property type="entry name" value="Marvel"/>
</dbReference>
<evidence type="ECO:0000259" key="9">
    <source>
        <dbReference type="PROSITE" id="PS51225"/>
    </source>
</evidence>
<evidence type="ECO:0000256" key="7">
    <source>
        <dbReference type="PROSITE-ProRule" id="PRU00581"/>
    </source>
</evidence>
<dbReference type="AlphaFoldDB" id="A0A8D0E1E0"/>
<dbReference type="OMA" id="SSKGCME"/>
<accession>A0A8D0E1E0</accession>
<evidence type="ECO:0000256" key="5">
    <source>
        <dbReference type="ARBA" id="ARBA00037152"/>
    </source>
</evidence>
<keyword evidence="2 7" id="KW-0812">Transmembrane</keyword>
<dbReference type="GeneTree" id="ENSGT00940000158528"/>
<feature type="transmembrane region" description="Helical" evidence="8">
    <location>
        <begin position="47"/>
        <end position="69"/>
    </location>
</feature>
<dbReference type="PANTHER" id="PTHR22776">
    <property type="entry name" value="MARVEL-CONTAINING POTENTIAL LIPID RAFT-ASSOCIATED PROTEIN"/>
    <property type="match status" value="1"/>
</dbReference>
<sequence>MESSSKGCMEQCLSFVRTQKGVILLVEIVACMLILICYGASGTPGYTSLAVIMMIYTIVLFIIFILDLHKQVTFIHWGWTDFLRALIGCVAFLITSLIVLIHHYNGAFIAAGVFGMLTGVLFGYDAYTILPSLRRAHTSAPTEPTEGI</sequence>
<evidence type="ECO:0000256" key="6">
    <source>
        <dbReference type="ARBA" id="ARBA00039459"/>
    </source>
</evidence>
<evidence type="ECO:0000256" key="2">
    <source>
        <dbReference type="ARBA" id="ARBA00022692"/>
    </source>
</evidence>
<evidence type="ECO:0000256" key="4">
    <source>
        <dbReference type="ARBA" id="ARBA00023136"/>
    </source>
</evidence>
<feature type="transmembrane region" description="Helical" evidence="8">
    <location>
        <begin position="21"/>
        <end position="41"/>
    </location>
</feature>
<feature type="transmembrane region" description="Helical" evidence="8">
    <location>
        <begin position="107"/>
        <end position="127"/>
    </location>
</feature>
<evidence type="ECO:0000313" key="10">
    <source>
        <dbReference type="Ensembl" id="ENSSMRP00000024843.1"/>
    </source>
</evidence>